<organism evidence="1">
    <name type="scientific">Aspergillus niger</name>
    <dbReference type="NCBI Taxonomy" id="5061"/>
    <lineage>
        <taxon>Eukaryota</taxon>
        <taxon>Fungi</taxon>
        <taxon>Dikarya</taxon>
        <taxon>Ascomycota</taxon>
        <taxon>Pezizomycotina</taxon>
        <taxon>Eurotiomycetes</taxon>
        <taxon>Eurotiomycetidae</taxon>
        <taxon>Eurotiales</taxon>
        <taxon>Aspergillaceae</taxon>
        <taxon>Aspergillus</taxon>
        <taxon>Aspergillus subgen. Circumdati</taxon>
    </lineage>
</organism>
<dbReference type="GeneID" id="84592298"/>
<reference evidence="1" key="1">
    <citation type="submission" date="2025-02" db="EMBL/GenBank/DDBJ databases">
        <authorList>
            <consortium name="NCBI Genome Project"/>
        </authorList>
    </citation>
    <scope>NUCLEOTIDE SEQUENCE</scope>
</reference>
<dbReference type="RefSeq" id="XP_059601607.1">
    <property type="nucleotide sequence ID" value="XM_059750283.1"/>
</dbReference>
<protein>
    <submittedName>
        <fullName evidence="1">Uncharacterized protein</fullName>
    </submittedName>
</protein>
<dbReference type="AlphaFoldDB" id="A0AAJ8BQP5"/>
<reference evidence="1" key="2">
    <citation type="submission" date="2025-08" db="UniProtKB">
        <authorList>
            <consortium name="RefSeq"/>
        </authorList>
    </citation>
    <scope>IDENTIFICATION</scope>
</reference>
<evidence type="ECO:0000313" key="1">
    <source>
        <dbReference type="RefSeq" id="XP_059601607.1"/>
    </source>
</evidence>
<dbReference type="KEGG" id="ang:An11g05540"/>
<name>A0AAJ8BQP5_ASPNG</name>
<gene>
    <name evidence="1" type="ORF">An11g05540</name>
</gene>
<sequence length="308" mass="32068">MISVKAMSSGGSMVIYRRIMRGGDDEALAVFRAEEGEFGCGIAVVVAKGEEKGYGERVFRKRILGNWEGKERGTVIPIKQGKKRSMFQCRPTQLFGNDTARSCCGRRHALEPITAKTNPIISQRFGIQEKYSVGVMAGSTTKALFGWKTGLDAGQGKIIEQDKEQLGTELDLAVVDDGAGVLLQGLGEEGYAGRAIVDVVAQHRQVAGGPEDAGAGGRGAAVTRVGKRARPGTAETGTGSNVAATAARNGVGGAAIRPVRMLGHRGRLVHAQSRLASASASAARDGVVASNLGFAAWLAGAGHPVGTQ</sequence>
<dbReference type="VEuPathDB" id="FungiDB:An11g05540"/>
<proteinExistence type="predicted"/>
<accession>A0AAJ8BQP5</accession>